<comment type="caution">
    <text evidence="2">The sequence shown here is derived from an EMBL/GenBank/DDBJ whole genome shotgun (WGS) entry which is preliminary data.</text>
</comment>
<sequence>MRDSRQTAPSMRRPVVAALAALMLAQPALALTPAPSAPPGPFAAAPAVQAPQWVGVKRWSMRMAGHKGDPFRLRLGFTALPSGDWAITGSLVLDDAELGATGSARLREGKLIADVLVSAGVRNVPPDDEKRALFPKGKVPATISSAGFAAMRLELDPRTLDGVASMYMTNVVSGNLVQGPYHADSTLTLDK</sequence>
<gene>
    <name evidence="2" type="ORF">EV147_2610</name>
</gene>
<proteinExistence type="predicted"/>
<evidence type="ECO:0000256" key="1">
    <source>
        <dbReference type="SAM" id="SignalP"/>
    </source>
</evidence>
<reference evidence="2 3" key="1">
    <citation type="journal article" date="2015" name="Stand. Genomic Sci.">
        <title>Genomic Encyclopedia of Bacterial and Archaeal Type Strains, Phase III: the genomes of soil and plant-associated and newly described type strains.</title>
        <authorList>
            <person name="Whitman W.B."/>
            <person name="Woyke T."/>
            <person name="Klenk H.P."/>
            <person name="Zhou Y."/>
            <person name="Lilburn T.G."/>
            <person name="Beck B.J."/>
            <person name="De Vos P."/>
            <person name="Vandamme P."/>
            <person name="Eisen J.A."/>
            <person name="Garrity G."/>
            <person name="Hugenholtz P."/>
            <person name="Kyrpides N.C."/>
        </authorList>
    </citation>
    <scope>NUCLEOTIDE SEQUENCE [LARGE SCALE GENOMIC DNA]</scope>
    <source>
        <strain evidence="2 3">ASC-9842</strain>
    </source>
</reference>
<keyword evidence="1" id="KW-0732">Signal</keyword>
<dbReference type="RefSeq" id="WP_130391580.1">
    <property type="nucleotide sequence ID" value="NZ_SGXM01000002.1"/>
</dbReference>
<feature type="signal peptide" evidence="1">
    <location>
        <begin position="1"/>
        <end position="30"/>
    </location>
</feature>
<dbReference type="Proteomes" id="UP000291078">
    <property type="component" value="Unassembled WGS sequence"/>
</dbReference>
<organism evidence="2 3">
    <name type="scientific">Cupriavidus agavae</name>
    <dbReference type="NCBI Taxonomy" id="1001822"/>
    <lineage>
        <taxon>Bacteria</taxon>
        <taxon>Pseudomonadati</taxon>
        <taxon>Pseudomonadota</taxon>
        <taxon>Betaproteobacteria</taxon>
        <taxon>Burkholderiales</taxon>
        <taxon>Burkholderiaceae</taxon>
        <taxon>Cupriavidus</taxon>
    </lineage>
</organism>
<name>A0A4Q7RZX9_9BURK</name>
<evidence type="ECO:0000313" key="3">
    <source>
        <dbReference type="Proteomes" id="UP000291078"/>
    </source>
</evidence>
<accession>A0A4Q7RZX9</accession>
<dbReference type="OrthoDB" id="8687979at2"/>
<dbReference type="EMBL" id="SGXM01000002">
    <property type="protein sequence ID" value="RZT39415.1"/>
    <property type="molecule type" value="Genomic_DNA"/>
</dbReference>
<evidence type="ECO:0000313" key="2">
    <source>
        <dbReference type="EMBL" id="RZT39415.1"/>
    </source>
</evidence>
<feature type="chain" id="PRO_5020853116" evidence="1">
    <location>
        <begin position="31"/>
        <end position="191"/>
    </location>
</feature>
<protein>
    <submittedName>
        <fullName evidence="2">Uncharacterized protein</fullName>
    </submittedName>
</protein>
<dbReference type="AlphaFoldDB" id="A0A4Q7RZX9"/>
<keyword evidence="3" id="KW-1185">Reference proteome</keyword>